<keyword evidence="3" id="KW-1185">Reference proteome</keyword>
<gene>
    <name evidence="2" type="ORF">BCR35DRAFT_303615</name>
</gene>
<comment type="caution">
    <text evidence="2">The sequence shown here is derived from an EMBL/GenBank/DDBJ whole genome shotgun (WGS) entry which is preliminary data.</text>
</comment>
<evidence type="ECO:0000313" key="2">
    <source>
        <dbReference type="EMBL" id="ORY82958.1"/>
    </source>
</evidence>
<protein>
    <submittedName>
        <fullName evidence="2">Uncharacterized protein</fullName>
    </submittedName>
</protein>
<dbReference type="Proteomes" id="UP000193467">
    <property type="component" value="Unassembled WGS sequence"/>
</dbReference>
<name>A0A1Y2FG95_9BASI</name>
<organism evidence="2 3">
    <name type="scientific">Leucosporidium creatinivorum</name>
    <dbReference type="NCBI Taxonomy" id="106004"/>
    <lineage>
        <taxon>Eukaryota</taxon>
        <taxon>Fungi</taxon>
        <taxon>Dikarya</taxon>
        <taxon>Basidiomycota</taxon>
        <taxon>Pucciniomycotina</taxon>
        <taxon>Microbotryomycetes</taxon>
        <taxon>Leucosporidiales</taxon>
        <taxon>Leucosporidium</taxon>
    </lineage>
</organism>
<proteinExistence type="predicted"/>
<dbReference type="AlphaFoldDB" id="A0A1Y2FG95"/>
<dbReference type="EMBL" id="MCGR01000020">
    <property type="protein sequence ID" value="ORY82958.1"/>
    <property type="molecule type" value="Genomic_DNA"/>
</dbReference>
<dbReference type="STRING" id="106004.A0A1Y2FG95"/>
<sequence length="124" mass="13889">MASEHHVPRPQKIKLPPIPPSQLPQNIAPTKLSRGVQLGSFAFATGLTLYAVLVYDFGPKEHCFMPIRRWFDDQTRGLFTLTTKDRQILSPAESKVAVPDRRTPIEFFKENGVRTGGEKDGNSV</sequence>
<evidence type="ECO:0000256" key="1">
    <source>
        <dbReference type="SAM" id="MobiDB-lite"/>
    </source>
</evidence>
<reference evidence="2 3" key="1">
    <citation type="submission" date="2016-07" db="EMBL/GenBank/DDBJ databases">
        <title>Pervasive Adenine N6-methylation of Active Genes in Fungi.</title>
        <authorList>
            <consortium name="DOE Joint Genome Institute"/>
            <person name="Mondo S.J."/>
            <person name="Dannebaum R.O."/>
            <person name="Kuo R.C."/>
            <person name="Labutti K."/>
            <person name="Haridas S."/>
            <person name="Kuo A."/>
            <person name="Salamov A."/>
            <person name="Ahrendt S.R."/>
            <person name="Lipzen A."/>
            <person name="Sullivan W."/>
            <person name="Andreopoulos W.B."/>
            <person name="Clum A."/>
            <person name="Lindquist E."/>
            <person name="Daum C."/>
            <person name="Ramamoorthy G.K."/>
            <person name="Gryganskyi A."/>
            <person name="Culley D."/>
            <person name="Magnuson J.K."/>
            <person name="James T.Y."/>
            <person name="O'Malley M.A."/>
            <person name="Stajich J.E."/>
            <person name="Spatafora J.W."/>
            <person name="Visel A."/>
            <person name="Grigoriev I.V."/>
        </authorList>
    </citation>
    <scope>NUCLEOTIDE SEQUENCE [LARGE SCALE GENOMIC DNA]</scope>
    <source>
        <strain evidence="2 3">62-1032</strain>
    </source>
</reference>
<feature type="region of interest" description="Disordered" evidence="1">
    <location>
        <begin position="1"/>
        <end position="26"/>
    </location>
</feature>
<dbReference type="OrthoDB" id="192748at2759"/>
<accession>A0A1Y2FG95</accession>
<dbReference type="InParanoid" id="A0A1Y2FG95"/>
<evidence type="ECO:0000313" key="3">
    <source>
        <dbReference type="Proteomes" id="UP000193467"/>
    </source>
</evidence>